<proteinExistence type="predicted"/>
<reference evidence="1 2" key="1">
    <citation type="journal article" date="2015" name="Genome Biol. Evol.">
        <title>Phylogenomic analyses indicate that early fungi evolved digesting cell walls of algal ancestors of land plants.</title>
        <authorList>
            <person name="Chang Y."/>
            <person name="Wang S."/>
            <person name="Sekimoto S."/>
            <person name="Aerts A.L."/>
            <person name="Choi C."/>
            <person name="Clum A."/>
            <person name="LaButti K.M."/>
            <person name="Lindquist E.A."/>
            <person name="Yee Ngan C."/>
            <person name="Ohm R.A."/>
            <person name="Salamov A.A."/>
            <person name="Grigoriev I.V."/>
            <person name="Spatafora J.W."/>
            <person name="Berbee M.L."/>
        </authorList>
    </citation>
    <scope>NUCLEOTIDE SEQUENCE [LARGE SCALE GENOMIC DNA]</scope>
    <source>
        <strain evidence="1 2">NRRL 28638</strain>
    </source>
</reference>
<keyword evidence="2" id="KW-1185">Reference proteome</keyword>
<evidence type="ECO:0000313" key="2">
    <source>
        <dbReference type="Proteomes" id="UP000070444"/>
    </source>
</evidence>
<dbReference type="EMBL" id="KQ964521">
    <property type="protein sequence ID" value="KXN69841.1"/>
    <property type="molecule type" value="Genomic_DNA"/>
</dbReference>
<dbReference type="Proteomes" id="UP000070444">
    <property type="component" value="Unassembled WGS sequence"/>
</dbReference>
<accession>A0A137P4J0</accession>
<name>A0A137P4J0_CONC2</name>
<dbReference type="AlphaFoldDB" id="A0A137P4J0"/>
<sequence length="270" mass="32147">MTQLTEHIDNFTSEFCKLSIDEAKIDKSIDTSKTIERILNDLESQKSKESFSFKRCEFVYKHPYTYFTEGIKRKKGERCTNKTITKPGNRYCYAHKWSYQAREAMKEREIVRGSYKEFCKNPSDELTLLFNDIYIYKNNTVIKKISNPSSNIKWVIICKSKADQLGNRILYKLSQNAINSLNDEKEKHNYNYIINPDLFRQTVRDYFECKGINSPPIRAVGDSYREHMCLLHRNDLESIYDRDNDRLQQIKLDIPYKELINESEYEEWLS</sequence>
<organism evidence="1 2">
    <name type="scientific">Conidiobolus coronatus (strain ATCC 28846 / CBS 209.66 / NRRL 28638)</name>
    <name type="common">Delacroixia coronata</name>
    <dbReference type="NCBI Taxonomy" id="796925"/>
    <lineage>
        <taxon>Eukaryota</taxon>
        <taxon>Fungi</taxon>
        <taxon>Fungi incertae sedis</taxon>
        <taxon>Zoopagomycota</taxon>
        <taxon>Entomophthoromycotina</taxon>
        <taxon>Entomophthoromycetes</taxon>
        <taxon>Entomophthorales</taxon>
        <taxon>Ancylistaceae</taxon>
        <taxon>Conidiobolus</taxon>
    </lineage>
</organism>
<gene>
    <name evidence="1" type="ORF">CONCODRAFT_71140</name>
</gene>
<protein>
    <submittedName>
        <fullName evidence="1">Uncharacterized protein</fullName>
    </submittedName>
</protein>
<evidence type="ECO:0000313" key="1">
    <source>
        <dbReference type="EMBL" id="KXN69841.1"/>
    </source>
</evidence>